<keyword evidence="3 5" id="KW-0808">Transferase</keyword>
<dbReference type="RefSeq" id="WP_149334289.1">
    <property type="nucleotide sequence ID" value="NZ_QOVF01000009.1"/>
</dbReference>
<dbReference type="OrthoDB" id="9771846at2"/>
<dbReference type="CDD" id="cd02526">
    <property type="entry name" value="GT2_RfbF_like"/>
    <property type="match status" value="1"/>
</dbReference>
<dbReference type="Pfam" id="PF00535">
    <property type="entry name" value="Glycos_transf_2"/>
    <property type="match status" value="1"/>
</dbReference>
<feature type="domain" description="Glycosyltransferase 2-like" evidence="4">
    <location>
        <begin position="7"/>
        <end position="171"/>
    </location>
</feature>
<dbReference type="NCBIfam" id="TIGR01556">
    <property type="entry name" value="rhamnosyltran"/>
    <property type="match status" value="1"/>
</dbReference>
<accession>A0A7V7GN56</accession>
<keyword evidence="6" id="KW-1185">Reference proteome</keyword>
<dbReference type="PANTHER" id="PTHR43179">
    <property type="entry name" value="RHAMNOSYLTRANSFERASE WBBL"/>
    <property type="match status" value="1"/>
</dbReference>
<evidence type="ECO:0000256" key="3">
    <source>
        <dbReference type="ARBA" id="ARBA00022679"/>
    </source>
</evidence>
<evidence type="ECO:0000259" key="4">
    <source>
        <dbReference type="Pfam" id="PF00535"/>
    </source>
</evidence>
<sequence>MSLHITAVIVTYNPTMPRLQALLTQLLAQVAGVVVVDNASSAEVQSALSELHLERLTVHCLDENSGIAAGQNAGLRLAFQQGCDAVVFFDQDSTIGDEFIANLSEGLVDPQVGVVAPVFYDEQRGFGYPLVDILPSGRRRKYLPGTLNGPVDISVAISSGMLIRRSVFERVGLLDERLFIDYVDTEWCLRCAAQGIAIRIIPTASMTHSIGDKSLSFAGFRVPVHSPLRRYFRIRNAFHLLRMNHVPKLMAVREVVFGLIHQIILIAFESKPKDYLFYYFKAVRDGVAGVYGPFKMR</sequence>
<keyword evidence="2" id="KW-0328">Glycosyltransferase</keyword>
<evidence type="ECO:0000313" key="5">
    <source>
        <dbReference type="EMBL" id="KAA0690820.1"/>
    </source>
</evidence>
<gene>
    <name evidence="5" type="ORF">DT594_17510</name>
</gene>
<reference evidence="5 6" key="1">
    <citation type="submission" date="2018-07" db="EMBL/GenBank/DDBJ databases">
        <title>Pseudomonas laoshanensis sp. nov., isolated from soil.</title>
        <authorList>
            <person name="Sun J."/>
            <person name="Yu L."/>
            <person name="Wang M."/>
            <person name="Zhang C."/>
        </authorList>
    </citation>
    <scope>NUCLEOTIDE SEQUENCE [LARGE SCALE GENOMIC DNA]</scope>
    <source>
        <strain evidence="5 6">Y22</strain>
    </source>
</reference>
<dbReference type="PANTHER" id="PTHR43179:SF12">
    <property type="entry name" value="GALACTOFURANOSYLTRANSFERASE GLFT2"/>
    <property type="match status" value="1"/>
</dbReference>
<protein>
    <submittedName>
        <fullName evidence="5">Glycosyltransferase family 2 protein</fullName>
    </submittedName>
</protein>
<dbReference type="EMBL" id="QOVF01000009">
    <property type="protein sequence ID" value="KAA0690820.1"/>
    <property type="molecule type" value="Genomic_DNA"/>
</dbReference>
<evidence type="ECO:0000256" key="2">
    <source>
        <dbReference type="ARBA" id="ARBA00022676"/>
    </source>
</evidence>
<comment type="similarity">
    <text evidence="1">Belongs to the glycosyltransferase 2 family.</text>
</comment>
<dbReference type="InterPro" id="IPR001173">
    <property type="entry name" value="Glyco_trans_2-like"/>
</dbReference>
<organism evidence="5 6">
    <name type="scientific">Halopseudomonas laoshanensis</name>
    <dbReference type="NCBI Taxonomy" id="2268758"/>
    <lineage>
        <taxon>Bacteria</taxon>
        <taxon>Pseudomonadati</taxon>
        <taxon>Pseudomonadota</taxon>
        <taxon>Gammaproteobacteria</taxon>
        <taxon>Pseudomonadales</taxon>
        <taxon>Pseudomonadaceae</taxon>
        <taxon>Halopseudomonas</taxon>
    </lineage>
</organism>
<evidence type="ECO:0000313" key="6">
    <source>
        <dbReference type="Proteomes" id="UP000463138"/>
    </source>
</evidence>
<dbReference type="InterPro" id="IPR006446">
    <property type="entry name" value="RhaTrfase"/>
</dbReference>
<dbReference type="SUPFAM" id="SSF53448">
    <property type="entry name" value="Nucleotide-diphospho-sugar transferases"/>
    <property type="match status" value="1"/>
</dbReference>
<dbReference type="InterPro" id="IPR029044">
    <property type="entry name" value="Nucleotide-diphossugar_trans"/>
</dbReference>
<dbReference type="Gene3D" id="3.90.550.10">
    <property type="entry name" value="Spore Coat Polysaccharide Biosynthesis Protein SpsA, Chain A"/>
    <property type="match status" value="1"/>
</dbReference>
<dbReference type="GO" id="GO:0016757">
    <property type="term" value="F:glycosyltransferase activity"/>
    <property type="evidence" value="ECO:0007669"/>
    <property type="project" value="UniProtKB-KW"/>
</dbReference>
<proteinExistence type="inferred from homology"/>
<comment type="caution">
    <text evidence="5">The sequence shown here is derived from an EMBL/GenBank/DDBJ whole genome shotgun (WGS) entry which is preliminary data.</text>
</comment>
<name>A0A7V7GN56_9GAMM</name>
<evidence type="ECO:0000256" key="1">
    <source>
        <dbReference type="ARBA" id="ARBA00006739"/>
    </source>
</evidence>
<dbReference type="Proteomes" id="UP000463138">
    <property type="component" value="Unassembled WGS sequence"/>
</dbReference>
<dbReference type="AlphaFoldDB" id="A0A7V7GN56"/>